<evidence type="ECO:0000256" key="1">
    <source>
        <dbReference type="SAM" id="MobiDB-lite"/>
    </source>
</evidence>
<dbReference type="Proteomes" id="UP001341840">
    <property type="component" value="Unassembled WGS sequence"/>
</dbReference>
<proteinExistence type="predicted"/>
<protein>
    <submittedName>
        <fullName evidence="2">Uncharacterized protein</fullName>
    </submittedName>
</protein>
<gene>
    <name evidence="2" type="ORF">PIB30_033797</name>
</gene>
<feature type="compositionally biased region" description="Basic and acidic residues" evidence="1">
    <location>
        <begin position="56"/>
        <end position="66"/>
    </location>
</feature>
<keyword evidence="3" id="KW-1185">Reference proteome</keyword>
<feature type="compositionally biased region" description="Basic and acidic residues" evidence="1">
    <location>
        <begin position="74"/>
        <end position="93"/>
    </location>
</feature>
<reference evidence="2 3" key="1">
    <citation type="journal article" date="2023" name="Plants (Basel)">
        <title>Bridging the Gap: Combining Genomics and Transcriptomics Approaches to Understand Stylosanthes scabra, an Orphan Legume from the Brazilian Caatinga.</title>
        <authorList>
            <person name="Ferreira-Neto J.R.C."/>
            <person name="da Silva M.D."/>
            <person name="Binneck E."/>
            <person name="de Melo N.F."/>
            <person name="da Silva R.H."/>
            <person name="de Melo A.L.T.M."/>
            <person name="Pandolfi V."/>
            <person name="Bustamante F.O."/>
            <person name="Brasileiro-Vidal A.C."/>
            <person name="Benko-Iseppon A.M."/>
        </authorList>
    </citation>
    <scope>NUCLEOTIDE SEQUENCE [LARGE SCALE GENOMIC DNA]</scope>
    <source>
        <tissue evidence="2">Leaves</tissue>
    </source>
</reference>
<organism evidence="2 3">
    <name type="scientific">Stylosanthes scabra</name>
    <dbReference type="NCBI Taxonomy" id="79078"/>
    <lineage>
        <taxon>Eukaryota</taxon>
        <taxon>Viridiplantae</taxon>
        <taxon>Streptophyta</taxon>
        <taxon>Embryophyta</taxon>
        <taxon>Tracheophyta</taxon>
        <taxon>Spermatophyta</taxon>
        <taxon>Magnoliopsida</taxon>
        <taxon>eudicotyledons</taxon>
        <taxon>Gunneridae</taxon>
        <taxon>Pentapetalae</taxon>
        <taxon>rosids</taxon>
        <taxon>fabids</taxon>
        <taxon>Fabales</taxon>
        <taxon>Fabaceae</taxon>
        <taxon>Papilionoideae</taxon>
        <taxon>50 kb inversion clade</taxon>
        <taxon>dalbergioids sensu lato</taxon>
        <taxon>Dalbergieae</taxon>
        <taxon>Pterocarpus clade</taxon>
        <taxon>Stylosanthes</taxon>
    </lineage>
</organism>
<dbReference type="EMBL" id="JASCZI010181397">
    <property type="protein sequence ID" value="MED6182990.1"/>
    <property type="molecule type" value="Genomic_DNA"/>
</dbReference>
<sequence>MAGIFGGRGTDCRIKAKWKLFVTLDVSLFSFMIEFSSKKTGLFHNYENQTGANSWTKEEAEGDNTRGRGRGRDRRGTAEPRRPGQHRPSEVETREVTVWGYEAVTTTYPTPEKDDPNPTLSPYPTIAWGVIAAASINPSERPCGVALEIASGGKLPFTAVAGSFKQYYVIFLPPKSPAAFIETASHRCPLLPQLRVRRVASI</sequence>
<name>A0ABU6WEP4_9FABA</name>
<accession>A0ABU6WEP4</accession>
<comment type="caution">
    <text evidence="2">The sequence shown here is derived from an EMBL/GenBank/DDBJ whole genome shotgun (WGS) entry which is preliminary data.</text>
</comment>
<evidence type="ECO:0000313" key="3">
    <source>
        <dbReference type="Proteomes" id="UP001341840"/>
    </source>
</evidence>
<evidence type="ECO:0000313" key="2">
    <source>
        <dbReference type="EMBL" id="MED6182990.1"/>
    </source>
</evidence>
<feature type="region of interest" description="Disordered" evidence="1">
    <location>
        <begin position="54"/>
        <end position="93"/>
    </location>
</feature>